<dbReference type="Proteomes" id="UP000274350">
    <property type="component" value="Chromosome"/>
</dbReference>
<name>A0A6M4A5E6_9BURK</name>
<gene>
    <name evidence="1" type="ORF">EJG51_012760</name>
</gene>
<accession>A0A6M4A5E6</accession>
<keyword evidence="2" id="KW-1185">Reference proteome</keyword>
<evidence type="ECO:0000313" key="2">
    <source>
        <dbReference type="Proteomes" id="UP000274350"/>
    </source>
</evidence>
<dbReference type="KEGG" id="upi:EJG51_012760"/>
<dbReference type="EMBL" id="CP051152">
    <property type="protein sequence ID" value="QJQ06566.1"/>
    <property type="molecule type" value="Genomic_DNA"/>
</dbReference>
<evidence type="ECO:0000313" key="1">
    <source>
        <dbReference type="EMBL" id="QJQ06566.1"/>
    </source>
</evidence>
<organism evidence="1 2">
    <name type="scientific">Undibacterium piscinae</name>
    <dbReference type="NCBI Taxonomy" id="2495591"/>
    <lineage>
        <taxon>Bacteria</taxon>
        <taxon>Pseudomonadati</taxon>
        <taxon>Pseudomonadota</taxon>
        <taxon>Betaproteobacteria</taxon>
        <taxon>Burkholderiales</taxon>
        <taxon>Oxalobacteraceae</taxon>
        <taxon>Undibacterium</taxon>
    </lineage>
</organism>
<dbReference type="AlphaFoldDB" id="A0A6M4A5E6"/>
<proteinExistence type="predicted"/>
<reference evidence="1 2" key="1">
    <citation type="journal article" date="2019" name="Int. J. Syst. Evol. Microbiol.">
        <title>Undibacterium piscinae sp. nov., isolated from Korean shiner intestine.</title>
        <authorList>
            <person name="Lee S.Y."/>
            <person name="Kang W."/>
            <person name="Kim P.S."/>
            <person name="Kim H.S."/>
            <person name="Sung H."/>
            <person name="Shin N.R."/>
            <person name="Whon T.W."/>
            <person name="Yun J.H."/>
            <person name="Lee J.Y."/>
            <person name="Lee J.Y."/>
            <person name="Jung M.J."/>
            <person name="Jeong Y.S."/>
            <person name="Tak E.J."/>
            <person name="Han J.E."/>
            <person name="Hyun D.W."/>
            <person name="Kang M.S."/>
            <person name="Lee K.E."/>
            <person name="Lee B.H."/>
            <person name="Bae J.W."/>
        </authorList>
    </citation>
    <scope>NUCLEOTIDE SEQUENCE [LARGE SCALE GENOMIC DNA]</scope>
    <source>
        <strain evidence="1 2">S11R28</strain>
    </source>
</reference>
<sequence>MQITLPIKLAARGKREPGFDVTSDGAIEQTLLGMTGLIQRGGLLGGGLPLYRPHCCMPGMWAANSGLWHIGMTGG</sequence>
<protein>
    <submittedName>
        <fullName evidence="1">Uncharacterized protein</fullName>
    </submittedName>
</protein>